<dbReference type="InterPro" id="IPR027417">
    <property type="entry name" value="P-loop_NTPase"/>
</dbReference>
<dbReference type="GO" id="GO:0048312">
    <property type="term" value="P:intracellular distribution of mitochondria"/>
    <property type="evidence" value="ECO:0007669"/>
    <property type="project" value="TreeGrafter"/>
</dbReference>
<dbReference type="GO" id="GO:0005739">
    <property type="term" value="C:mitochondrion"/>
    <property type="evidence" value="ECO:0007669"/>
    <property type="project" value="TreeGrafter"/>
</dbReference>
<evidence type="ECO:0000313" key="7">
    <source>
        <dbReference type="Proteomes" id="UP000078544"/>
    </source>
</evidence>
<feature type="region of interest" description="Disordered" evidence="3">
    <location>
        <begin position="1"/>
        <end position="25"/>
    </location>
</feature>
<dbReference type="InterPro" id="IPR000375">
    <property type="entry name" value="Dynamin_stalk"/>
</dbReference>
<dbReference type="SUPFAM" id="SSF52540">
    <property type="entry name" value="P-loop containing nucleoside triphosphate hydrolases"/>
    <property type="match status" value="1"/>
</dbReference>
<feature type="domain" description="Dynamin-type G" evidence="5">
    <location>
        <begin position="54"/>
        <end position="349"/>
    </location>
</feature>
<dbReference type="PROSITE" id="PS51718">
    <property type="entry name" value="G_DYNAMIN_2"/>
    <property type="match status" value="1"/>
</dbReference>
<dbReference type="Gene3D" id="1.20.120.1240">
    <property type="entry name" value="Dynamin, middle domain"/>
    <property type="match status" value="1"/>
</dbReference>
<dbReference type="GO" id="GO:0008017">
    <property type="term" value="F:microtubule binding"/>
    <property type="evidence" value="ECO:0007669"/>
    <property type="project" value="TreeGrafter"/>
</dbReference>
<dbReference type="PANTHER" id="PTHR11566:SF21">
    <property type="entry name" value="DYNAMIN RELATED PROTEIN 1, ISOFORM A"/>
    <property type="match status" value="1"/>
</dbReference>
<name>A0A167ZM47_9HYPO</name>
<dbReference type="InterPro" id="IPR001401">
    <property type="entry name" value="Dynamin_GTPase"/>
</dbReference>
<feature type="compositionally biased region" description="Polar residues" evidence="3">
    <location>
        <begin position="14"/>
        <end position="25"/>
    </location>
</feature>
<dbReference type="STRING" id="1081109.A0A167ZM47"/>
<comment type="caution">
    <text evidence="6">The sequence shown here is derived from an EMBL/GenBank/DDBJ whole genome shotgun (WGS) entry which is preliminary data.</text>
</comment>
<reference evidence="6 7" key="1">
    <citation type="journal article" date="2016" name="Genome Biol. Evol.">
        <title>Divergent and convergent evolution of fungal pathogenicity.</title>
        <authorList>
            <person name="Shang Y."/>
            <person name="Xiao G."/>
            <person name="Zheng P."/>
            <person name="Cen K."/>
            <person name="Zhan S."/>
            <person name="Wang C."/>
        </authorList>
    </citation>
    <scope>NUCLEOTIDE SEQUENCE [LARGE SCALE GENOMIC DNA]</scope>
    <source>
        <strain evidence="6 7">RCEF 2490</strain>
    </source>
</reference>
<dbReference type="GO" id="GO:0005874">
    <property type="term" value="C:microtubule"/>
    <property type="evidence" value="ECO:0007669"/>
    <property type="project" value="TreeGrafter"/>
</dbReference>
<dbReference type="Proteomes" id="UP000078544">
    <property type="component" value="Unassembled WGS sequence"/>
</dbReference>
<dbReference type="FunFam" id="3.40.50.300:FF:001425">
    <property type="entry name" value="Dynamin GTPase, putative"/>
    <property type="match status" value="1"/>
</dbReference>
<dbReference type="GO" id="GO:0016559">
    <property type="term" value="P:peroxisome fission"/>
    <property type="evidence" value="ECO:0007669"/>
    <property type="project" value="TreeGrafter"/>
</dbReference>
<dbReference type="OrthoDB" id="415706at2759"/>
<evidence type="ECO:0000256" key="3">
    <source>
        <dbReference type="SAM" id="MobiDB-lite"/>
    </source>
</evidence>
<dbReference type="Pfam" id="PF00350">
    <property type="entry name" value="Dynamin_N"/>
    <property type="match status" value="1"/>
</dbReference>
<dbReference type="Pfam" id="PF01031">
    <property type="entry name" value="Dynamin_M"/>
    <property type="match status" value="1"/>
</dbReference>
<dbReference type="GO" id="GO:0003924">
    <property type="term" value="F:GTPase activity"/>
    <property type="evidence" value="ECO:0007669"/>
    <property type="project" value="InterPro"/>
</dbReference>
<dbReference type="AlphaFoldDB" id="A0A167ZM47"/>
<evidence type="ECO:0000259" key="5">
    <source>
        <dbReference type="PROSITE" id="PS51718"/>
    </source>
</evidence>
<evidence type="ECO:0000259" key="4">
    <source>
        <dbReference type="PROSITE" id="PS51388"/>
    </source>
</evidence>
<dbReference type="GO" id="GO:0006897">
    <property type="term" value="P:endocytosis"/>
    <property type="evidence" value="ECO:0007669"/>
    <property type="project" value="TreeGrafter"/>
</dbReference>
<evidence type="ECO:0000256" key="1">
    <source>
        <dbReference type="ARBA" id="ARBA00022741"/>
    </source>
</evidence>
<proteinExistence type="predicted"/>
<keyword evidence="1" id="KW-0547">Nucleotide-binding</keyword>
<dbReference type="GO" id="GO:0016020">
    <property type="term" value="C:membrane"/>
    <property type="evidence" value="ECO:0007669"/>
    <property type="project" value="TreeGrafter"/>
</dbReference>
<dbReference type="InterPro" id="IPR020850">
    <property type="entry name" value="GED_dom"/>
</dbReference>
<dbReference type="CDD" id="cd08771">
    <property type="entry name" value="DLP_1"/>
    <property type="match status" value="1"/>
</dbReference>
<dbReference type="InterPro" id="IPR045063">
    <property type="entry name" value="Dynamin_N"/>
</dbReference>
<dbReference type="PANTHER" id="PTHR11566">
    <property type="entry name" value="DYNAMIN"/>
    <property type="match status" value="1"/>
</dbReference>
<evidence type="ECO:0000313" key="6">
    <source>
        <dbReference type="EMBL" id="KZZ92844.1"/>
    </source>
</evidence>
<gene>
    <name evidence="6" type="ORF">AAL_05876</name>
</gene>
<dbReference type="GO" id="GO:0005525">
    <property type="term" value="F:GTP binding"/>
    <property type="evidence" value="ECO:0007669"/>
    <property type="project" value="InterPro"/>
</dbReference>
<evidence type="ECO:0000256" key="2">
    <source>
        <dbReference type="ARBA" id="ARBA00023134"/>
    </source>
</evidence>
<keyword evidence="7" id="KW-1185">Reference proteome</keyword>
<accession>A0A167ZM47</accession>
<keyword evidence="2" id="KW-0342">GTP-binding</keyword>
<dbReference type="InterPro" id="IPR022812">
    <property type="entry name" value="Dynamin"/>
</dbReference>
<dbReference type="GO" id="GO:0000266">
    <property type="term" value="P:mitochondrial fission"/>
    <property type="evidence" value="ECO:0007669"/>
    <property type="project" value="TreeGrafter"/>
</dbReference>
<dbReference type="PRINTS" id="PR00195">
    <property type="entry name" value="DYNAMIN"/>
</dbReference>
<protein>
    <submittedName>
        <fullName evidence="6">Dynamin, GTPase domain protein</fullName>
    </submittedName>
</protein>
<dbReference type="InterPro" id="IPR030381">
    <property type="entry name" value="G_DYNAMIN_dom"/>
</dbReference>
<organism evidence="6 7">
    <name type="scientific">Moelleriella libera RCEF 2490</name>
    <dbReference type="NCBI Taxonomy" id="1081109"/>
    <lineage>
        <taxon>Eukaryota</taxon>
        <taxon>Fungi</taxon>
        <taxon>Dikarya</taxon>
        <taxon>Ascomycota</taxon>
        <taxon>Pezizomycotina</taxon>
        <taxon>Sordariomycetes</taxon>
        <taxon>Hypocreomycetidae</taxon>
        <taxon>Hypocreales</taxon>
        <taxon>Clavicipitaceae</taxon>
        <taxon>Moelleriella</taxon>
    </lineage>
</organism>
<feature type="domain" description="GED" evidence="4">
    <location>
        <begin position="638"/>
        <end position="725"/>
    </location>
</feature>
<dbReference type="Gene3D" id="3.40.50.300">
    <property type="entry name" value="P-loop containing nucleotide triphosphate hydrolases"/>
    <property type="match status" value="1"/>
</dbReference>
<dbReference type="PROSITE" id="PS51388">
    <property type="entry name" value="GED"/>
    <property type="match status" value="1"/>
</dbReference>
<sequence>MTADQSAPDDVNRPNGSSTPASESQDMFNRLKSVNSTQRLNQIEKVRANGIGDLVALPQLVVCGDQSTGKSSVLERITVIPFPREEGLCTRFPTQINLRHSEASLVTKMTASIRPHSSRGRDTQDVLASYRKEVQDMSHLPSIIQEVSTMMGLRGYSGFADAPAFSSDVLQIDITGPLGLHLSVVDLPGLVTVPNDQQTEEDIEAVHAMVAAYLQSSRTIILTVLQASSEMANQPIIKLAREYDPEGERTVGIITKPDLINRGAQASIACIARNEGAIKLKLGFFLVKNPTPDERDAGADIQTQAKRELGYFTSPPWSDQNLDMDRVGAENLRQYLQTLLDAHIERELPNVRHEAKKVLAAKETELKLIGEERHSVAQIRSFLIGLGSRFYQLLQAASRGSYDSVDPEFFSGQKAPRLRALIQKLNSDFAEEMQARGQRRKIGRVAASSASESDDGEVIAELIVSKDEMNEWVEQVYLRCRGRELPGTFNWALLSELFMEQSSRWSDIAENHLQTVLATVRQWIDAAATRLVAEERLRNEIRVMLRGWLENAEHEAKIELGKLLEDERGSPMTYNHYFTDNVEKARLDIQAKALREVVDRLGEEQKYLKVHLANPGEVSTFLSAVKSRTKVLMNEQACDEGLIQLNAYYKVAMKTFVDNVARQVIERHIMTPFPDAFNPSFVCEMSEENLVRIGSEPRKQAIRRRKLLAETEALRKSLIDLQRVL</sequence>
<dbReference type="SMART" id="SM00053">
    <property type="entry name" value="DYNc"/>
    <property type="match status" value="1"/>
</dbReference>
<dbReference type="EMBL" id="AZGY01000014">
    <property type="protein sequence ID" value="KZZ92844.1"/>
    <property type="molecule type" value="Genomic_DNA"/>
</dbReference>